<dbReference type="PANTHER" id="PTHR31048">
    <property type="entry name" value="OS03G0233200 PROTEIN"/>
    <property type="match status" value="1"/>
</dbReference>
<keyword evidence="4" id="KW-1015">Disulfide bond</keyword>
<dbReference type="PROSITE" id="PS51367">
    <property type="entry name" value="THAUMATIN_2"/>
    <property type="match status" value="1"/>
</dbReference>
<evidence type="ECO:0000313" key="7">
    <source>
        <dbReference type="Proteomes" id="UP000326939"/>
    </source>
</evidence>
<dbReference type="Pfam" id="PF00314">
    <property type="entry name" value="Thaumatin"/>
    <property type="match status" value="1"/>
</dbReference>
<evidence type="ECO:0000256" key="2">
    <source>
        <dbReference type="ARBA" id="ARBA00010607"/>
    </source>
</evidence>
<evidence type="ECO:0000313" key="6">
    <source>
        <dbReference type="EMBL" id="KAB5531785.1"/>
    </source>
</evidence>
<keyword evidence="3" id="KW-0964">Secreted</keyword>
<proteinExistence type="inferred from homology"/>
<comment type="subcellular location">
    <subcellularLocation>
        <location evidence="1">Secreted</location>
    </subcellularLocation>
</comment>
<accession>A0A5N5KN12</accession>
<reference evidence="7" key="1">
    <citation type="journal article" date="2019" name="Gigascience">
        <title>De novo genome assembly of the endangered Acer yangbiense, a plant species with extremely small populations endemic to Yunnan Province, China.</title>
        <authorList>
            <person name="Yang J."/>
            <person name="Wariss H.M."/>
            <person name="Tao L."/>
            <person name="Zhang R."/>
            <person name="Yun Q."/>
            <person name="Hollingsworth P."/>
            <person name="Dao Z."/>
            <person name="Luo G."/>
            <person name="Guo H."/>
            <person name="Ma Y."/>
            <person name="Sun W."/>
        </authorList>
    </citation>
    <scope>NUCLEOTIDE SEQUENCE [LARGE SCALE GENOMIC DNA]</scope>
    <source>
        <strain evidence="7">cv. br00</strain>
    </source>
</reference>
<protein>
    <recommendedName>
        <fullName evidence="8">Thaumatin-like protein</fullName>
    </recommendedName>
</protein>
<dbReference type="InterPro" id="IPR017949">
    <property type="entry name" value="Thaumatin_CS"/>
</dbReference>
<dbReference type="GO" id="GO:0005576">
    <property type="term" value="C:extracellular region"/>
    <property type="evidence" value="ECO:0007669"/>
    <property type="project" value="UniProtKB-SubCell"/>
</dbReference>
<dbReference type="InterPro" id="IPR037176">
    <property type="entry name" value="Osmotin/thaumatin-like_sf"/>
</dbReference>
<keyword evidence="5" id="KW-0472">Membrane</keyword>
<dbReference type="EMBL" id="VDCV01000012">
    <property type="protein sequence ID" value="KAB5531785.1"/>
    <property type="molecule type" value="Genomic_DNA"/>
</dbReference>
<evidence type="ECO:0000256" key="3">
    <source>
        <dbReference type="ARBA" id="ARBA00022525"/>
    </source>
</evidence>
<keyword evidence="5" id="KW-0812">Transmembrane</keyword>
<feature type="transmembrane region" description="Helical" evidence="5">
    <location>
        <begin position="88"/>
        <end position="110"/>
    </location>
</feature>
<gene>
    <name evidence="6" type="ORF">DKX38_018455</name>
</gene>
<dbReference type="AlphaFoldDB" id="A0A5N5KN12"/>
<evidence type="ECO:0008006" key="8">
    <source>
        <dbReference type="Google" id="ProtNLM"/>
    </source>
</evidence>
<dbReference type="CDD" id="cd09218">
    <property type="entry name" value="TLP-PA"/>
    <property type="match status" value="1"/>
</dbReference>
<evidence type="ECO:0000256" key="1">
    <source>
        <dbReference type="ARBA" id="ARBA00004613"/>
    </source>
</evidence>
<dbReference type="InterPro" id="IPR001938">
    <property type="entry name" value="Thaumatin"/>
</dbReference>
<dbReference type="PROSITE" id="PS00316">
    <property type="entry name" value="THAUMATIN_1"/>
    <property type="match status" value="1"/>
</dbReference>
<dbReference type="SUPFAM" id="SSF49870">
    <property type="entry name" value="Osmotin, thaumatin-like protein"/>
    <property type="match status" value="1"/>
</dbReference>
<dbReference type="Proteomes" id="UP000326939">
    <property type="component" value="Chromosome 12"/>
</dbReference>
<dbReference type="SMART" id="SM00205">
    <property type="entry name" value="THN"/>
    <property type="match status" value="1"/>
</dbReference>
<evidence type="ECO:0000256" key="5">
    <source>
        <dbReference type="SAM" id="Phobius"/>
    </source>
</evidence>
<comment type="caution">
    <text evidence="6">The sequence shown here is derived from an EMBL/GenBank/DDBJ whole genome shotgun (WGS) entry which is preliminary data.</text>
</comment>
<comment type="similarity">
    <text evidence="2">Belongs to the thaumatin family.</text>
</comment>
<dbReference type="Gene3D" id="2.60.110.10">
    <property type="entry name" value="Thaumatin"/>
    <property type="match status" value="1"/>
</dbReference>
<organism evidence="6 7">
    <name type="scientific">Salix brachista</name>
    <dbReference type="NCBI Taxonomy" id="2182728"/>
    <lineage>
        <taxon>Eukaryota</taxon>
        <taxon>Viridiplantae</taxon>
        <taxon>Streptophyta</taxon>
        <taxon>Embryophyta</taxon>
        <taxon>Tracheophyta</taxon>
        <taxon>Spermatophyta</taxon>
        <taxon>Magnoliopsida</taxon>
        <taxon>eudicotyledons</taxon>
        <taxon>Gunneridae</taxon>
        <taxon>Pentapetalae</taxon>
        <taxon>rosids</taxon>
        <taxon>fabids</taxon>
        <taxon>Malpighiales</taxon>
        <taxon>Salicaceae</taxon>
        <taxon>Saliceae</taxon>
        <taxon>Salix</taxon>
    </lineage>
</organism>
<dbReference type="PRINTS" id="PR00347">
    <property type="entry name" value="THAUMATIN"/>
</dbReference>
<evidence type="ECO:0000256" key="4">
    <source>
        <dbReference type="ARBA" id="ARBA00023157"/>
    </source>
</evidence>
<name>A0A5N5KN12_9ROSI</name>
<keyword evidence="5" id="KW-1133">Transmembrane helix</keyword>
<dbReference type="FunFam" id="2.60.110.10:FF:000002">
    <property type="entry name" value="Thaumatin-like protein 1a"/>
    <property type="match status" value="1"/>
</dbReference>
<keyword evidence="7" id="KW-1185">Reference proteome</keyword>
<sequence>MAANVEYRKESATAVSSLFYRDADSSVSPTDLSDMTLKAVHFTVVFFCSIKTILITSNFKGERERALSSLLSSNSTPIREFTSFPQSFTMAAMLISLLPLLLFISIFFPISEVSSTTITLYNKCAHPVWPGIQPSAGKPLLARGGFKLPPNKAYSLHIPPLWSGRFWGRHGCSFDASGRGRCATGDCGGSLYCNGIGGTPPATLAEITLGNEQDFYDVSLVDGYNLAVSITPFKGSGKCSYAGCVRDLNLMCPVGLQVRSEDNRRVVACKSACFAFNSPRYCCTGNFGSPQACKPTAYSRIFKAACPKAYSYAYDDPTSIATCTRGNYLVTFCQHR</sequence>